<dbReference type="SUPFAM" id="SSF56349">
    <property type="entry name" value="DNA breaking-rejoining enzymes"/>
    <property type="match status" value="1"/>
</dbReference>
<sequence>MPQEILPFESSLPSKLLGAQFPATFTAAGERASRRLIEFLTAEIQNPNTRQSYGRAILRFDQWCVSRELKLEQLTPFHIAAYIEVLGKVLAKPSVKQHLAALRMLCDYLVIGQIIPFNPASAVRGPKYVVKKGKTPVLSGEETKLLFESIEQDSLIGLRDRALIGVMAYSFSRISAVLAMNVDDFYQQGTKYFLRLHEKGGKHHEVPAHHTLVELVDTYIHSTGITGQSNSPLFRSFNRKREISEDRLHRREALAMVKRRALAAGLGNRICNHSFRATGITNYLENKGTIEKAMAIAAHESPRTTKLYDRTDDQVSLDEIEKIRF</sequence>
<name>A0A8E6EWP8_9BACT</name>
<evidence type="ECO:0000256" key="5">
    <source>
        <dbReference type="PROSITE-ProRule" id="PRU01248"/>
    </source>
</evidence>
<dbReference type="RefSeq" id="WP_213494685.1">
    <property type="nucleotide sequence ID" value="NZ_CP074694.1"/>
</dbReference>
<dbReference type="GO" id="GO:0015074">
    <property type="term" value="P:DNA integration"/>
    <property type="evidence" value="ECO:0007669"/>
    <property type="project" value="UniProtKB-KW"/>
</dbReference>
<dbReference type="Gene3D" id="1.10.150.130">
    <property type="match status" value="1"/>
</dbReference>
<evidence type="ECO:0000259" key="7">
    <source>
        <dbReference type="PROSITE" id="PS51900"/>
    </source>
</evidence>
<feature type="domain" description="Tyr recombinase" evidence="6">
    <location>
        <begin position="133"/>
        <end position="322"/>
    </location>
</feature>
<dbReference type="InterPro" id="IPR044068">
    <property type="entry name" value="CB"/>
</dbReference>
<dbReference type="InterPro" id="IPR050090">
    <property type="entry name" value="Tyrosine_recombinase_XerCD"/>
</dbReference>
<reference evidence="8" key="1">
    <citation type="submission" date="2021-05" db="EMBL/GenBank/DDBJ databases">
        <title>Complete genome sequence of the cellulolytic planctomycete Telmatocola sphagniphila SP2T and characterization of the first cellulase from planctomycetes.</title>
        <authorList>
            <person name="Rakitin A.L."/>
            <person name="Beletsky A.V."/>
            <person name="Naumoff D.G."/>
            <person name="Kulichevskaya I.S."/>
            <person name="Mardanov A.V."/>
            <person name="Ravin N.V."/>
            <person name="Dedysh S.N."/>
        </authorList>
    </citation>
    <scope>NUCLEOTIDE SEQUENCE</scope>
    <source>
        <strain evidence="8">SP2T</strain>
    </source>
</reference>
<evidence type="ECO:0000313" key="9">
    <source>
        <dbReference type="Proteomes" id="UP000676194"/>
    </source>
</evidence>
<evidence type="ECO:0000256" key="3">
    <source>
        <dbReference type="ARBA" id="ARBA00023125"/>
    </source>
</evidence>
<evidence type="ECO:0000313" key="8">
    <source>
        <dbReference type="EMBL" id="QVL30803.1"/>
    </source>
</evidence>
<dbReference type="AlphaFoldDB" id="A0A8E6EWP8"/>
<dbReference type="PANTHER" id="PTHR30349:SF41">
    <property type="entry name" value="INTEGRASE_RECOMBINASE PROTEIN MJ0367-RELATED"/>
    <property type="match status" value="1"/>
</dbReference>
<keyword evidence="3 5" id="KW-0238">DNA-binding</keyword>
<gene>
    <name evidence="8" type="ORF">KIH39_18370</name>
</gene>
<keyword evidence="9" id="KW-1185">Reference proteome</keyword>
<comment type="similarity">
    <text evidence="1">Belongs to the 'phage' integrase family.</text>
</comment>
<dbReference type="PROSITE" id="PS51900">
    <property type="entry name" value="CB"/>
    <property type="match status" value="1"/>
</dbReference>
<dbReference type="GO" id="GO:0003677">
    <property type="term" value="F:DNA binding"/>
    <property type="evidence" value="ECO:0007669"/>
    <property type="project" value="UniProtKB-UniRule"/>
</dbReference>
<dbReference type="Pfam" id="PF02899">
    <property type="entry name" value="Phage_int_SAM_1"/>
    <property type="match status" value="1"/>
</dbReference>
<dbReference type="Proteomes" id="UP000676194">
    <property type="component" value="Chromosome"/>
</dbReference>
<proteinExistence type="inferred from homology"/>
<evidence type="ECO:0000256" key="1">
    <source>
        <dbReference type="ARBA" id="ARBA00008857"/>
    </source>
</evidence>
<feature type="domain" description="Core-binding (CB)" evidence="7">
    <location>
        <begin position="31"/>
        <end position="110"/>
    </location>
</feature>
<dbReference type="InterPro" id="IPR013762">
    <property type="entry name" value="Integrase-like_cat_sf"/>
</dbReference>
<dbReference type="PROSITE" id="PS51898">
    <property type="entry name" value="TYR_RECOMBINASE"/>
    <property type="match status" value="1"/>
</dbReference>
<evidence type="ECO:0000256" key="2">
    <source>
        <dbReference type="ARBA" id="ARBA00022908"/>
    </source>
</evidence>
<keyword evidence="2" id="KW-0229">DNA integration</keyword>
<dbReference type="Pfam" id="PF00589">
    <property type="entry name" value="Phage_integrase"/>
    <property type="match status" value="1"/>
</dbReference>
<dbReference type="InterPro" id="IPR004107">
    <property type="entry name" value="Integrase_SAM-like_N"/>
</dbReference>
<dbReference type="InterPro" id="IPR010998">
    <property type="entry name" value="Integrase_recombinase_N"/>
</dbReference>
<dbReference type="GO" id="GO:0006310">
    <property type="term" value="P:DNA recombination"/>
    <property type="evidence" value="ECO:0007669"/>
    <property type="project" value="UniProtKB-KW"/>
</dbReference>
<accession>A0A8E6EWP8</accession>
<dbReference type="EMBL" id="CP074694">
    <property type="protein sequence ID" value="QVL30803.1"/>
    <property type="molecule type" value="Genomic_DNA"/>
</dbReference>
<organism evidence="8 9">
    <name type="scientific">Telmatocola sphagniphila</name>
    <dbReference type="NCBI Taxonomy" id="1123043"/>
    <lineage>
        <taxon>Bacteria</taxon>
        <taxon>Pseudomonadati</taxon>
        <taxon>Planctomycetota</taxon>
        <taxon>Planctomycetia</taxon>
        <taxon>Gemmatales</taxon>
        <taxon>Gemmataceae</taxon>
    </lineage>
</organism>
<dbReference type="InterPro" id="IPR011010">
    <property type="entry name" value="DNA_brk_join_enz"/>
</dbReference>
<keyword evidence="4" id="KW-0233">DNA recombination</keyword>
<evidence type="ECO:0000259" key="6">
    <source>
        <dbReference type="PROSITE" id="PS51898"/>
    </source>
</evidence>
<dbReference type="Gene3D" id="1.10.443.10">
    <property type="entry name" value="Intergrase catalytic core"/>
    <property type="match status" value="1"/>
</dbReference>
<dbReference type="InterPro" id="IPR002104">
    <property type="entry name" value="Integrase_catalytic"/>
</dbReference>
<evidence type="ECO:0000256" key="4">
    <source>
        <dbReference type="ARBA" id="ARBA00023172"/>
    </source>
</evidence>
<dbReference type="PANTHER" id="PTHR30349">
    <property type="entry name" value="PHAGE INTEGRASE-RELATED"/>
    <property type="match status" value="1"/>
</dbReference>
<dbReference type="KEGG" id="tsph:KIH39_18370"/>
<protein>
    <submittedName>
        <fullName evidence="8">Tyrosine-type recombinase/integrase</fullName>
    </submittedName>
</protein>